<dbReference type="InterPro" id="IPR006533">
    <property type="entry name" value="T6SS_Vgr_RhsGE"/>
</dbReference>
<dbReference type="SUPFAM" id="SSF69349">
    <property type="entry name" value="Phage fibre proteins"/>
    <property type="match status" value="1"/>
</dbReference>
<feature type="domain" description="Gp5/Type VI secretion system Vgr protein OB-fold" evidence="3">
    <location>
        <begin position="482"/>
        <end position="528"/>
    </location>
</feature>
<evidence type="ECO:0000256" key="1">
    <source>
        <dbReference type="ARBA" id="ARBA00005558"/>
    </source>
</evidence>
<dbReference type="SUPFAM" id="SSF69255">
    <property type="entry name" value="gp5 N-terminal domain-like"/>
    <property type="match status" value="1"/>
</dbReference>
<dbReference type="Gene3D" id="4.10.220.110">
    <property type="match status" value="1"/>
</dbReference>
<keyword evidence="7" id="KW-1185">Reference proteome</keyword>
<comment type="similarity">
    <text evidence="1">Belongs to the VgrG protein family.</text>
</comment>
<evidence type="ECO:0000259" key="5">
    <source>
        <dbReference type="Pfam" id="PF13296"/>
    </source>
</evidence>
<evidence type="ECO:0000313" key="6">
    <source>
        <dbReference type="EMBL" id="MBH9578880.1"/>
    </source>
</evidence>
<reference evidence="6" key="1">
    <citation type="submission" date="2020-12" db="EMBL/GenBank/DDBJ databases">
        <title>The genome sequence of Inhella sp. 1Y17.</title>
        <authorList>
            <person name="Liu Y."/>
        </authorList>
    </citation>
    <scope>NUCLEOTIDE SEQUENCE</scope>
    <source>
        <strain evidence="6">1Y17</strain>
    </source>
</reference>
<dbReference type="Pfam" id="PF10106">
    <property type="entry name" value="DUF2345"/>
    <property type="match status" value="1"/>
</dbReference>
<comment type="caution">
    <text evidence="6">The sequence shown here is derived from an EMBL/GenBank/DDBJ whole genome shotgun (WGS) entry which is preliminary data.</text>
</comment>
<evidence type="ECO:0000259" key="3">
    <source>
        <dbReference type="Pfam" id="PF04717"/>
    </source>
</evidence>
<dbReference type="InterPro" id="IPR006531">
    <property type="entry name" value="Gp5/Vgr_OB"/>
</dbReference>
<feature type="domain" description="Putative type VI secretion system Rhs element associated Vgr" evidence="5">
    <location>
        <begin position="557"/>
        <end position="667"/>
    </location>
</feature>
<dbReference type="Proteomes" id="UP000613266">
    <property type="component" value="Unassembled WGS sequence"/>
</dbReference>
<dbReference type="AlphaFoldDB" id="A0A931JA54"/>
<dbReference type="RefSeq" id="WP_198112646.1">
    <property type="nucleotide sequence ID" value="NZ_JAEDAK010000015.1"/>
</dbReference>
<dbReference type="InterPro" id="IPR037026">
    <property type="entry name" value="Vgr_OB-fold_dom_sf"/>
</dbReference>
<evidence type="ECO:0000256" key="2">
    <source>
        <dbReference type="SAM" id="MobiDB-lite"/>
    </source>
</evidence>
<organism evidence="6 7">
    <name type="scientific">Inhella proteolytica</name>
    <dbReference type="NCBI Taxonomy" id="2795029"/>
    <lineage>
        <taxon>Bacteria</taxon>
        <taxon>Pseudomonadati</taxon>
        <taxon>Pseudomonadota</taxon>
        <taxon>Betaproteobacteria</taxon>
        <taxon>Burkholderiales</taxon>
        <taxon>Sphaerotilaceae</taxon>
        <taxon>Inhella</taxon>
    </lineage>
</organism>
<feature type="region of interest" description="Disordered" evidence="2">
    <location>
        <begin position="869"/>
        <end position="916"/>
    </location>
</feature>
<proteinExistence type="inferred from homology"/>
<feature type="compositionally biased region" description="Polar residues" evidence="2">
    <location>
        <begin position="750"/>
        <end position="761"/>
    </location>
</feature>
<evidence type="ECO:0000259" key="4">
    <source>
        <dbReference type="Pfam" id="PF10106"/>
    </source>
</evidence>
<dbReference type="Pfam" id="PF05954">
    <property type="entry name" value="Phage_GPD"/>
    <property type="match status" value="1"/>
</dbReference>
<gene>
    <name evidence="6" type="ORF">I7X39_18470</name>
</gene>
<dbReference type="Gene3D" id="2.40.50.230">
    <property type="entry name" value="Gp5 N-terminal domain"/>
    <property type="match status" value="1"/>
</dbReference>
<sequence length="995" mass="106339">MDLSTLASSLVSRIDFLALLKDHHRLLQVRTALPELALIPESLHGVDRVNAPLLDGFGYELDCLSTHAHFELKRLIGEQITVRLLQPSGEYRAIHGYVAQAAQLGGNGGLARYRLSLRSFGAFLARRQDSFIFQDLDTRQIIEAVLADHAMANWRWEASQPLQTHSRCTQYQESDAAFITRLLGLEGLSWHLEQLQGDAAAAADAKGHARHCLVIHDAGSKRTDLGRVRFAAQHVVANGAQDTLHQFQAERSFQALAVTEASWDYKPLAGTSAHAASSLNTGEVPQLEQYVGSGAYRFQDGGQAQTRADQQLLALELGLKRYQGQGGLRHLLAGAQFELFDHPHFGANTTALDYAGALLASQKRSDARFTLTQVGLTVRNNLGAEMARLLQAPALESGSTLCTLEAVPAAAALTPPLPRKPTAPGSQVALVVGVDGEALSPDRDLRVKIQFPWQRGQRPNLGGLAHRSAVDARGNAPGELSSGTWVRVAQPQAGANWGQVFTPRIGTEVAVGFIEGDIDRPVITGQHYNAAHLPPWSAGEGSGANHPGVISGVRSQTLDGAGHNHWLVDDTPGQLRTRLASSHGQSELILGEGIAHNPLSSTRGAWRGMGAELGTQGWGSLRAPKGLALTTQARAGSYGSAQGTQMDAPEALAQVKAATDLAQRLTAASTPGGAQALKTHEPKKAVDTWIEDTDPKQRGKHPSHVNGQEALQPRSGRKLEDPVPGPDRPYLLLDSPSSLAHTSAGDVVSVSGQHTTRVSQGDQHETAAHTGVQVSGRHTSLYTHEGELQVKAAAGPVSLHAHSDTLEILADQSVQILSVNDSIRIQAKDKIEIVAGDSTLVLRGGDIDFFTPGTFLIKSAIHDFKGGGSGPARLPHLPRGSAQSVLEGRRTGRNASGGGKSIQRKRAMPDLGSQAPVHPLRHYERYRALDEVSGEPVVGLPYRIELATGRVITGITDQDGLTRRVKTKDAVGLKLYWGPLSIAADTPDSRSIADC</sequence>
<dbReference type="EMBL" id="JAEDAK010000015">
    <property type="protein sequence ID" value="MBH9578880.1"/>
    <property type="molecule type" value="Genomic_DNA"/>
</dbReference>
<accession>A0A931JA54</accession>
<dbReference type="SUPFAM" id="SSF69279">
    <property type="entry name" value="Phage tail proteins"/>
    <property type="match status" value="2"/>
</dbReference>
<dbReference type="InterPro" id="IPR017847">
    <property type="entry name" value="T6SS_RhsGE_Vgr_subset"/>
</dbReference>
<name>A0A931JA54_9BURK</name>
<dbReference type="Pfam" id="PF13296">
    <property type="entry name" value="T6SS_Vgr"/>
    <property type="match status" value="1"/>
</dbReference>
<feature type="domain" description="DUF2345" evidence="4">
    <location>
        <begin position="721"/>
        <end position="867"/>
    </location>
</feature>
<dbReference type="InterPro" id="IPR018769">
    <property type="entry name" value="VgrG2_DUF2345"/>
</dbReference>
<dbReference type="NCBIfam" id="TIGR01646">
    <property type="entry name" value="vgr_GE"/>
    <property type="match status" value="1"/>
</dbReference>
<dbReference type="InterPro" id="IPR028244">
    <property type="entry name" value="T6SS_Rhs_Vgr_dom"/>
</dbReference>
<dbReference type="Gene3D" id="3.55.50.10">
    <property type="entry name" value="Baseplate protein-like domains"/>
    <property type="match status" value="1"/>
</dbReference>
<evidence type="ECO:0000313" key="7">
    <source>
        <dbReference type="Proteomes" id="UP000613266"/>
    </source>
</evidence>
<dbReference type="Gene3D" id="2.30.110.50">
    <property type="match status" value="1"/>
</dbReference>
<feature type="region of interest" description="Disordered" evidence="2">
    <location>
        <begin position="693"/>
        <end position="773"/>
    </location>
</feature>
<protein>
    <submittedName>
        <fullName evidence="6">Type VI secretion system tip protein VgrG</fullName>
    </submittedName>
</protein>
<dbReference type="NCBIfam" id="TIGR03361">
    <property type="entry name" value="VI_Rhs_Vgr"/>
    <property type="match status" value="1"/>
</dbReference>
<dbReference type="Pfam" id="PF04717">
    <property type="entry name" value="Phage_base_V"/>
    <property type="match status" value="1"/>
</dbReference>
<feature type="region of interest" description="Disordered" evidence="2">
    <location>
        <begin position="667"/>
        <end position="686"/>
    </location>
</feature>